<proteinExistence type="predicted"/>
<keyword evidence="4" id="KW-0812">Transmembrane</keyword>
<dbReference type="SUPFAM" id="SSF50044">
    <property type="entry name" value="SH3-domain"/>
    <property type="match status" value="1"/>
</dbReference>
<comment type="caution">
    <text evidence="6">The sequence shown here is derived from an EMBL/GenBank/DDBJ whole genome shotgun (WGS) entry which is preliminary data.</text>
</comment>
<gene>
    <name evidence="6" type="ORF">DIURU_001047</name>
</gene>
<name>A0A642UVU7_DIURU</name>
<dbReference type="GeneID" id="54779700"/>
<evidence type="ECO:0000256" key="3">
    <source>
        <dbReference type="SAM" id="MobiDB-lite"/>
    </source>
</evidence>
<organism evidence="6 7">
    <name type="scientific">Diutina rugosa</name>
    <name type="common">Yeast</name>
    <name type="synonym">Candida rugosa</name>
    <dbReference type="NCBI Taxonomy" id="5481"/>
    <lineage>
        <taxon>Eukaryota</taxon>
        <taxon>Fungi</taxon>
        <taxon>Dikarya</taxon>
        <taxon>Ascomycota</taxon>
        <taxon>Saccharomycotina</taxon>
        <taxon>Pichiomycetes</taxon>
        <taxon>Debaryomycetaceae</taxon>
        <taxon>Diutina</taxon>
    </lineage>
</organism>
<evidence type="ECO:0000313" key="6">
    <source>
        <dbReference type="EMBL" id="KAA8906469.1"/>
    </source>
</evidence>
<evidence type="ECO:0000313" key="7">
    <source>
        <dbReference type="Proteomes" id="UP000449547"/>
    </source>
</evidence>
<evidence type="ECO:0000256" key="1">
    <source>
        <dbReference type="ARBA" id="ARBA00022443"/>
    </source>
</evidence>
<dbReference type="InterPro" id="IPR036028">
    <property type="entry name" value="SH3-like_dom_sf"/>
</dbReference>
<dbReference type="InterPro" id="IPR001452">
    <property type="entry name" value="SH3_domain"/>
</dbReference>
<dbReference type="Proteomes" id="UP000449547">
    <property type="component" value="Unassembled WGS sequence"/>
</dbReference>
<keyword evidence="1 2" id="KW-0728">SH3 domain</keyword>
<dbReference type="PROSITE" id="PS50002">
    <property type="entry name" value="SH3"/>
    <property type="match status" value="1"/>
</dbReference>
<reference evidence="6 7" key="1">
    <citation type="submission" date="2019-07" db="EMBL/GenBank/DDBJ databases">
        <title>Genome assembly of two rare yeast pathogens: Diutina rugosa and Trichomonascus ciferrii.</title>
        <authorList>
            <person name="Mixao V."/>
            <person name="Saus E."/>
            <person name="Hansen A."/>
            <person name="Lass-Flor C."/>
            <person name="Gabaldon T."/>
        </authorList>
    </citation>
    <scope>NUCLEOTIDE SEQUENCE [LARGE SCALE GENOMIC DNA]</scope>
    <source>
        <strain evidence="6 7">CBS 613</strain>
    </source>
</reference>
<dbReference type="RefSeq" id="XP_034014179.1">
    <property type="nucleotide sequence ID" value="XM_034153548.1"/>
</dbReference>
<dbReference type="OrthoDB" id="5340910at2759"/>
<dbReference type="Gene3D" id="2.30.30.40">
    <property type="entry name" value="SH3 Domains"/>
    <property type="match status" value="1"/>
</dbReference>
<dbReference type="VEuPathDB" id="FungiDB:DIURU_001047"/>
<feature type="transmembrane region" description="Helical" evidence="4">
    <location>
        <begin position="52"/>
        <end position="77"/>
    </location>
</feature>
<keyword evidence="4" id="KW-0472">Membrane</keyword>
<keyword evidence="7" id="KW-1185">Reference proteome</keyword>
<feature type="domain" description="SH3" evidence="5">
    <location>
        <begin position="264"/>
        <end position="335"/>
    </location>
</feature>
<keyword evidence="4" id="KW-1133">Transmembrane helix</keyword>
<protein>
    <recommendedName>
        <fullName evidence="5">SH3 domain-containing protein</fullName>
    </recommendedName>
</protein>
<dbReference type="EMBL" id="SWFT01000034">
    <property type="protein sequence ID" value="KAA8906469.1"/>
    <property type="molecule type" value="Genomic_DNA"/>
</dbReference>
<evidence type="ECO:0000259" key="5">
    <source>
        <dbReference type="PROSITE" id="PS50002"/>
    </source>
</evidence>
<feature type="compositionally biased region" description="Polar residues" evidence="3">
    <location>
        <begin position="192"/>
        <end position="208"/>
    </location>
</feature>
<sequence>MTVTQTTTVTLESPTTLMSVTSAVTSSSAQTSSLSTVDIPIDFGTSEPNSSLITGLCIGLPVAVIVILLLVIVVHAYREEWSLQQTIKSWFQRDKVEDNPPKSVYLPSYCDGGVPSKNQTQSSLKLPMGDPFTDTVALPSPVVIKQSPAKITTLTRVKDRLSRLVHIQDFSDLQSGSTNGALMQASGGVPSRNPQIETSSLTTSQVSNHLPAKPDVNVFSPPPKLNINTSESSNLDSEATRYPSSIIRDYIKPRDSSQAWDRDVHLHEFVVIRNYTRRLGDELTLRIGDRVAVHTDFPDGWSEVSITKYAAESTASDRKNDRDRGVVPTICIHKI</sequence>
<dbReference type="AlphaFoldDB" id="A0A642UVU7"/>
<evidence type="ECO:0000256" key="4">
    <source>
        <dbReference type="SAM" id="Phobius"/>
    </source>
</evidence>
<feature type="region of interest" description="Disordered" evidence="3">
    <location>
        <begin position="184"/>
        <end position="221"/>
    </location>
</feature>
<accession>A0A642UVU7</accession>
<evidence type="ECO:0000256" key="2">
    <source>
        <dbReference type="PROSITE-ProRule" id="PRU00192"/>
    </source>
</evidence>